<dbReference type="Gene3D" id="3.20.20.140">
    <property type="entry name" value="Metal-dependent hydrolases"/>
    <property type="match status" value="1"/>
</dbReference>
<keyword evidence="4 5" id="KW-0119">Carbohydrate metabolism</keyword>
<evidence type="ECO:0000256" key="4">
    <source>
        <dbReference type="ARBA" id="ARBA00023277"/>
    </source>
</evidence>
<organism evidence="7 8">
    <name type="scientific">Lentibacillus halophilus</name>
    <dbReference type="NCBI Taxonomy" id="295065"/>
    <lineage>
        <taxon>Bacteria</taxon>
        <taxon>Bacillati</taxon>
        <taxon>Bacillota</taxon>
        <taxon>Bacilli</taxon>
        <taxon>Bacillales</taxon>
        <taxon>Bacillaceae</taxon>
        <taxon>Lentibacillus</taxon>
    </lineage>
</organism>
<evidence type="ECO:0000256" key="1">
    <source>
        <dbReference type="ARBA" id="ARBA00010716"/>
    </source>
</evidence>
<name>A0ABP3JBK6_9BACI</name>
<evidence type="ECO:0000256" key="5">
    <source>
        <dbReference type="PIRNR" id="PIRNR038994"/>
    </source>
</evidence>
<dbReference type="PANTHER" id="PTHR11113:SF14">
    <property type="entry name" value="N-ACETYLGLUCOSAMINE-6-PHOSPHATE DEACETYLASE"/>
    <property type="match status" value="1"/>
</dbReference>
<dbReference type="CDD" id="cd00854">
    <property type="entry name" value="NagA"/>
    <property type="match status" value="1"/>
</dbReference>
<dbReference type="InterPro" id="IPR032466">
    <property type="entry name" value="Metal_Hydrolase"/>
</dbReference>
<reference evidence="8" key="1">
    <citation type="journal article" date="2019" name="Int. J. Syst. Evol. Microbiol.">
        <title>The Global Catalogue of Microorganisms (GCM) 10K type strain sequencing project: providing services to taxonomists for standard genome sequencing and annotation.</title>
        <authorList>
            <consortium name="The Broad Institute Genomics Platform"/>
            <consortium name="The Broad Institute Genome Sequencing Center for Infectious Disease"/>
            <person name="Wu L."/>
            <person name="Ma J."/>
        </authorList>
    </citation>
    <scope>NUCLEOTIDE SEQUENCE [LARGE SCALE GENOMIC DNA]</scope>
    <source>
        <strain evidence="8">JCM 12149</strain>
    </source>
</reference>
<dbReference type="SUPFAM" id="SSF51338">
    <property type="entry name" value="Composite domain of metallo-dependent hydrolases"/>
    <property type="match status" value="1"/>
</dbReference>
<dbReference type="SUPFAM" id="SSF51556">
    <property type="entry name" value="Metallo-dependent hydrolases"/>
    <property type="match status" value="1"/>
</dbReference>
<protein>
    <submittedName>
        <fullName evidence="7">N-acetylglucosamine-6-phosphate deacetylase</fullName>
    </submittedName>
</protein>
<dbReference type="Proteomes" id="UP001501459">
    <property type="component" value="Unassembled WGS sequence"/>
</dbReference>
<evidence type="ECO:0000313" key="7">
    <source>
        <dbReference type="EMBL" id="GAA0446692.1"/>
    </source>
</evidence>
<proteinExistence type="inferred from homology"/>
<dbReference type="Gene3D" id="2.30.40.10">
    <property type="entry name" value="Urease, subunit C, domain 1"/>
    <property type="match status" value="1"/>
</dbReference>
<dbReference type="PANTHER" id="PTHR11113">
    <property type="entry name" value="N-ACETYLGLUCOSAMINE-6-PHOSPHATE DEACETYLASE"/>
    <property type="match status" value="1"/>
</dbReference>
<keyword evidence="3 5" id="KW-0378">Hydrolase</keyword>
<comment type="similarity">
    <text evidence="1 5">Belongs to the metallo-dependent hydrolases superfamily. NagA family.</text>
</comment>
<sequence>MLRDGNDYKGLIQLNRIYIKNAVIHTETDGMIQGSLLVENQVIKAIYEEEMTPPQEATVIDGGGRHLIPGFIDGHIHGAAGSDVMDATEEALDTMAMALPKEGTTSFLATTITQAPENTDNALANAAAYESKRGQAEMIGVHLEGPFIETSKKGAQPLEHIMEPNTEQFDEWQRLSGNNIKTVTMAPELDKTGEFIRHAAASGVNVSAGHTDAGFESIKQAIPYGLRQVTHLCNAMNGIHHRDIGAVGAAFQLNELRAELIADGIHVSPEMLELIFFNMGSERLILITDAMRAKCLQPGYYDLGGQSVRVTDDRATLHNGSLAGSILKMRDGARQMLRLENATIGSVVQMASENPAKQLNMYHRKGSIKAGKDADLLLVDDDLTVTHTICRGVLANQEDK</sequence>
<evidence type="ECO:0000256" key="3">
    <source>
        <dbReference type="ARBA" id="ARBA00022801"/>
    </source>
</evidence>
<comment type="caution">
    <text evidence="7">The sequence shown here is derived from an EMBL/GenBank/DDBJ whole genome shotgun (WGS) entry which is preliminary data.</text>
</comment>
<dbReference type="InterPro" id="IPR003764">
    <property type="entry name" value="GlcNAc_6-P_deAcase"/>
</dbReference>
<feature type="domain" description="Amidohydrolase-related" evidence="6">
    <location>
        <begin position="67"/>
        <end position="393"/>
    </location>
</feature>
<dbReference type="NCBIfam" id="TIGR00221">
    <property type="entry name" value="nagA"/>
    <property type="match status" value="1"/>
</dbReference>
<evidence type="ECO:0000256" key="2">
    <source>
        <dbReference type="ARBA" id="ARBA00022723"/>
    </source>
</evidence>
<keyword evidence="2" id="KW-0479">Metal-binding</keyword>
<gene>
    <name evidence="7" type="primary">nagA</name>
    <name evidence="7" type="ORF">GCM10008983_25720</name>
</gene>
<accession>A0ABP3JBK6</accession>
<dbReference type="PIRSF" id="PIRSF038994">
    <property type="entry name" value="NagA"/>
    <property type="match status" value="1"/>
</dbReference>
<evidence type="ECO:0000259" key="6">
    <source>
        <dbReference type="Pfam" id="PF01979"/>
    </source>
</evidence>
<keyword evidence="8" id="KW-1185">Reference proteome</keyword>
<evidence type="ECO:0000313" key="8">
    <source>
        <dbReference type="Proteomes" id="UP001501459"/>
    </source>
</evidence>
<dbReference type="InterPro" id="IPR006680">
    <property type="entry name" value="Amidohydro-rel"/>
</dbReference>
<dbReference type="EMBL" id="BAAADM010000055">
    <property type="protein sequence ID" value="GAA0446692.1"/>
    <property type="molecule type" value="Genomic_DNA"/>
</dbReference>
<dbReference type="InterPro" id="IPR011059">
    <property type="entry name" value="Metal-dep_hydrolase_composite"/>
</dbReference>
<dbReference type="Pfam" id="PF01979">
    <property type="entry name" value="Amidohydro_1"/>
    <property type="match status" value="1"/>
</dbReference>